<keyword evidence="2" id="KW-0808">Transferase</keyword>
<protein>
    <submittedName>
        <fullName evidence="4">SCO2525 family SAM-dependent methyltransferase</fullName>
    </submittedName>
</protein>
<organism evidence="4 5">
    <name type="scientific">Yinghuangia aomiensis</name>
    <dbReference type="NCBI Taxonomy" id="676205"/>
    <lineage>
        <taxon>Bacteria</taxon>
        <taxon>Bacillati</taxon>
        <taxon>Actinomycetota</taxon>
        <taxon>Actinomycetes</taxon>
        <taxon>Kitasatosporales</taxon>
        <taxon>Streptomycetaceae</taxon>
        <taxon>Yinghuangia</taxon>
    </lineage>
</organism>
<evidence type="ECO:0000256" key="1">
    <source>
        <dbReference type="ARBA" id="ARBA00022603"/>
    </source>
</evidence>
<dbReference type="GO" id="GO:0008168">
    <property type="term" value="F:methyltransferase activity"/>
    <property type="evidence" value="ECO:0007669"/>
    <property type="project" value="UniProtKB-KW"/>
</dbReference>
<proteinExistence type="predicted"/>
<name>A0ABP9HTU0_9ACTN</name>
<keyword evidence="3" id="KW-0949">S-adenosyl-L-methionine</keyword>
<comment type="caution">
    <text evidence="4">The sequence shown here is derived from an EMBL/GenBank/DDBJ whole genome shotgun (WGS) entry which is preliminary data.</text>
</comment>
<keyword evidence="1 4" id="KW-0489">Methyltransferase</keyword>
<dbReference type="Gene3D" id="3.40.50.150">
    <property type="entry name" value="Vaccinia Virus protein VP39"/>
    <property type="match status" value="1"/>
</dbReference>
<dbReference type="EMBL" id="BAABHS010000020">
    <property type="protein sequence ID" value="GAA4978397.1"/>
    <property type="molecule type" value="Genomic_DNA"/>
</dbReference>
<evidence type="ECO:0000256" key="2">
    <source>
        <dbReference type="ARBA" id="ARBA00022679"/>
    </source>
</evidence>
<keyword evidence="5" id="KW-1185">Reference proteome</keyword>
<gene>
    <name evidence="4" type="ORF">GCM10023205_53040</name>
</gene>
<dbReference type="SUPFAM" id="SSF53335">
    <property type="entry name" value="S-adenosyl-L-methionine-dependent methyltransferases"/>
    <property type="match status" value="1"/>
</dbReference>
<sequence length="249" mass="27231">MYSNADTDWDAFDPAQYMAHNYLSLTPDDRRLLALTRDRFATADLPMDARGLDVGSGSNLYPALAMLPHCREITLWEYGAGNVDWLRTEVADYSPHWDACWAILAEAAPYRRVGAPRTALAERARVVHGSVYDLPATQWDLGTMFFVAESMSELFDEFLAAVDAFTAALKPGAPFVAAFMENSEGYAVGDRPFPAVGIDSGTVHAAFAPAADELVVERIAPMGEKLRDGYTGMLLAVGRIRAERGTDPC</sequence>
<dbReference type="NCBIfam" id="NF040568">
    <property type="entry name" value="SCO2525_fam"/>
    <property type="match status" value="1"/>
</dbReference>
<dbReference type="Proteomes" id="UP001500466">
    <property type="component" value="Unassembled WGS sequence"/>
</dbReference>
<dbReference type="PANTHER" id="PTHR10867">
    <property type="entry name" value="NNMT/PNMT/TEMT FAMILY MEMBER"/>
    <property type="match status" value="1"/>
</dbReference>
<dbReference type="GO" id="GO:0032259">
    <property type="term" value="P:methylation"/>
    <property type="evidence" value="ECO:0007669"/>
    <property type="project" value="UniProtKB-KW"/>
</dbReference>
<dbReference type="PROSITE" id="PS51681">
    <property type="entry name" value="SAM_MT_NNMT_PNMT_TEMT"/>
    <property type="match status" value="1"/>
</dbReference>
<dbReference type="Pfam" id="PF01234">
    <property type="entry name" value="NNMT_PNMT_TEMT"/>
    <property type="match status" value="1"/>
</dbReference>
<dbReference type="InterPro" id="IPR029063">
    <property type="entry name" value="SAM-dependent_MTases_sf"/>
</dbReference>
<dbReference type="PANTHER" id="PTHR10867:SF17">
    <property type="entry name" value="NICOTINAMIDE N-METHYLTRANSFERASE"/>
    <property type="match status" value="1"/>
</dbReference>
<evidence type="ECO:0000313" key="5">
    <source>
        <dbReference type="Proteomes" id="UP001500466"/>
    </source>
</evidence>
<evidence type="ECO:0000256" key="3">
    <source>
        <dbReference type="ARBA" id="ARBA00022691"/>
    </source>
</evidence>
<dbReference type="RefSeq" id="WP_345678203.1">
    <property type="nucleotide sequence ID" value="NZ_BAABHS010000020.1"/>
</dbReference>
<reference evidence="5" key="1">
    <citation type="journal article" date="2019" name="Int. J. Syst. Evol. Microbiol.">
        <title>The Global Catalogue of Microorganisms (GCM) 10K type strain sequencing project: providing services to taxonomists for standard genome sequencing and annotation.</title>
        <authorList>
            <consortium name="The Broad Institute Genomics Platform"/>
            <consortium name="The Broad Institute Genome Sequencing Center for Infectious Disease"/>
            <person name="Wu L."/>
            <person name="Ma J."/>
        </authorList>
    </citation>
    <scope>NUCLEOTIDE SEQUENCE [LARGE SCALE GENOMIC DNA]</scope>
    <source>
        <strain evidence="5">JCM 17986</strain>
    </source>
</reference>
<dbReference type="InterPro" id="IPR000940">
    <property type="entry name" value="NNMT_TEMT_trans"/>
</dbReference>
<evidence type="ECO:0000313" key="4">
    <source>
        <dbReference type="EMBL" id="GAA4978397.1"/>
    </source>
</evidence>
<accession>A0ABP9HTU0</accession>